<comment type="caution">
    <text evidence="2">The sequence shown here is derived from an EMBL/GenBank/DDBJ whole genome shotgun (WGS) entry which is preliminary data.</text>
</comment>
<dbReference type="Proteomes" id="UP000075359">
    <property type="component" value="Unassembled WGS sequence"/>
</dbReference>
<gene>
    <name evidence="2" type="ORF">AS592_03575</name>
</gene>
<dbReference type="InterPro" id="IPR058534">
    <property type="entry name" value="YjdF"/>
</dbReference>
<evidence type="ECO:0000256" key="1">
    <source>
        <dbReference type="SAM" id="Phobius"/>
    </source>
</evidence>
<keyword evidence="3" id="KW-1185">Reference proteome</keyword>
<feature type="transmembrane region" description="Helical" evidence="1">
    <location>
        <begin position="7"/>
        <end position="23"/>
    </location>
</feature>
<organism evidence="2 3">
    <name type="scientific">Sulfurovum riftiae</name>
    <dbReference type="NCBI Taxonomy" id="1630136"/>
    <lineage>
        <taxon>Bacteria</taxon>
        <taxon>Pseudomonadati</taxon>
        <taxon>Campylobacterota</taxon>
        <taxon>Epsilonproteobacteria</taxon>
        <taxon>Campylobacterales</taxon>
        <taxon>Sulfurovaceae</taxon>
        <taxon>Sulfurovum</taxon>
    </lineage>
</organism>
<evidence type="ECO:0008006" key="4">
    <source>
        <dbReference type="Google" id="ProtNLM"/>
    </source>
</evidence>
<reference evidence="2 3" key="1">
    <citation type="submission" date="2015-11" db="EMBL/GenBank/DDBJ databases">
        <title>Draft genome of Sulfurovum riftiae 1812E, a member of the Epsilonproteobacteria isolated from the tube of the deep-sea hydrothermal vent tubewom Riftia pachyptila.</title>
        <authorList>
            <person name="Vetriani C."/>
            <person name="Giovannelli D."/>
        </authorList>
    </citation>
    <scope>NUCLEOTIDE SEQUENCE [LARGE SCALE GENOMIC DNA]</scope>
    <source>
        <strain evidence="2 3">1812E</strain>
    </source>
</reference>
<proteinExistence type="predicted"/>
<feature type="transmembrane region" description="Helical" evidence="1">
    <location>
        <begin position="127"/>
        <end position="153"/>
    </location>
</feature>
<feature type="transmembrane region" description="Helical" evidence="1">
    <location>
        <begin position="29"/>
        <end position="46"/>
    </location>
</feature>
<protein>
    <recommendedName>
        <fullName evidence="4">DUF2238 domain-containing protein</fullName>
    </recommendedName>
</protein>
<dbReference type="AlphaFoldDB" id="A0A151CHM1"/>
<accession>A0A151CHM1</accession>
<sequence>MPRSHKIVYAIYVVIWAILAIDPKYRDDWLLENVLVFIVFPTVIWLDRKHHLTLTSIILLLIFASLHSLGSHFTYAEMEYFDPVTQFFGFERNHFDRVVHFLFGLLVFRLLFELVTPGIRRTGQALFFTFTVVVTISTLYEILEWLAAIIFHPELGIAFLGTQGDVWDSQKDIIAAILGALINLTFYKSYAKYLSSRQEK</sequence>
<evidence type="ECO:0000313" key="3">
    <source>
        <dbReference type="Proteomes" id="UP000075359"/>
    </source>
</evidence>
<dbReference type="OrthoDB" id="9786473at2"/>
<feature type="transmembrane region" description="Helical" evidence="1">
    <location>
        <begin position="98"/>
        <end position="115"/>
    </location>
</feature>
<dbReference type="Pfam" id="PF09997">
    <property type="entry name" value="DUF2238"/>
    <property type="match status" value="1"/>
</dbReference>
<dbReference type="RefSeq" id="WP_067329544.1">
    <property type="nucleotide sequence ID" value="NZ_LNKT01000007.1"/>
</dbReference>
<feature type="transmembrane region" description="Helical" evidence="1">
    <location>
        <begin position="58"/>
        <end position="78"/>
    </location>
</feature>
<feature type="transmembrane region" description="Helical" evidence="1">
    <location>
        <begin position="173"/>
        <end position="190"/>
    </location>
</feature>
<keyword evidence="1" id="KW-1133">Transmembrane helix</keyword>
<dbReference type="PIRSF" id="PIRSF020606">
    <property type="entry name" value="UCP020606"/>
    <property type="match status" value="1"/>
</dbReference>
<dbReference type="EMBL" id="LNKT01000007">
    <property type="protein sequence ID" value="KYJ87025.1"/>
    <property type="molecule type" value="Genomic_DNA"/>
</dbReference>
<name>A0A151CHM1_9BACT</name>
<dbReference type="InterPro" id="IPR014509">
    <property type="entry name" value="YjdF-like"/>
</dbReference>
<evidence type="ECO:0000313" key="2">
    <source>
        <dbReference type="EMBL" id="KYJ87025.1"/>
    </source>
</evidence>
<keyword evidence="1" id="KW-0812">Transmembrane</keyword>
<keyword evidence="1" id="KW-0472">Membrane</keyword>